<keyword evidence="8" id="KW-1185">Reference proteome</keyword>
<keyword evidence="4" id="KW-0418">Kinase</keyword>
<evidence type="ECO:0000256" key="5">
    <source>
        <dbReference type="ARBA" id="ARBA00022840"/>
    </source>
</evidence>
<dbReference type="SUPFAM" id="SSF56112">
    <property type="entry name" value="Protein kinase-like (PK-like)"/>
    <property type="match status" value="1"/>
</dbReference>
<evidence type="ECO:0000313" key="8">
    <source>
        <dbReference type="Proteomes" id="UP001603857"/>
    </source>
</evidence>
<organism evidence="7 8">
    <name type="scientific">Flemingia macrophylla</name>
    <dbReference type="NCBI Taxonomy" id="520843"/>
    <lineage>
        <taxon>Eukaryota</taxon>
        <taxon>Viridiplantae</taxon>
        <taxon>Streptophyta</taxon>
        <taxon>Embryophyta</taxon>
        <taxon>Tracheophyta</taxon>
        <taxon>Spermatophyta</taxon>
        <taxon>Magnoliopsida</taxon>
        <taxon>eudicotyledons</taxon>
        <taxon>Gunneridae</taxon>
        <taxon>Pentapetalae</taxon>
        <taxon>rosids</taxon>
        <taxon>fabids</taxon>
        <taxon>Fabales</taxon>
        <taxon>Fabaceae</taxon>
        <taxon>Papilionoideae</taxon>
        <taxon>50 kb inversion clade</taxon>
        <taxon>NPAAA clade</taxon>
        <taxon>indigoferoid/millettioid clade</taxon>
        <taxon>Phaseoleae</taxon>
        <taxon>Flemingia</taxon>
    </lineage>
</organism>
<feature type="domain" description="Protein kinase" evidence="6">
    <location>
        <begin position="1"/>
        <end position="119"/>
    </location>
</feature>
<dbReference type="PROSITE" id="PS50011">
    <property type="entry name" value="PROTEIN_KINASE_DOM"/>
    <property type="match status" value="1"/>
</dbReference>
<reference evidence="7 8" key="1">
    <citation type="submission" date="2024-08" db="EMBL/GenBank/DDBJ databases">
        <title>Insights into the chromosomal genome structure of Flemingia macrophylla.</title>
        <authorList>
            <person name="Ding Y."/>
            <person name="Zhao Y."/>
            <person name="Bi W."/>
            <person name="Wu M."/>
            <person name="Zhao G."/>
            <person name="Gong Y."/>
            <person name="Li W."/>
            <person name="Zhang P."/>
        </authorList>
    </citation>
    <scope>NUCLEOTIDE SEQUENCE [LARGE SCALE GENOMIC DNA]</scope>
    <source>
        <strain evidence="7">DYQJB</strain>
        <tissue evidence="7">Leaf</tissue>
    </source>
</reference>
<dbReference type="GO" id="GO:0004674">
    <property type="term" value="F:protein serine/threonine kinase activity"/>
    <property type="evidence" value="ECO:0007669"/>
    <property type="project" value="UniProtKB-KW"/>
</dbReference>
<keyword evidence="3" id="KW-0547">Nucleotide-binding</keyword>
<dbReference type="AlphaFoldDB" id="A0ABD1LQU2"/>
<accession>A0ABD1LQU2</accession>
<evidence type="ECO:0000256" key="2">
    <source>
        <dbReference type="ARBA" id="ARBA00022679"/>
    </source>
</evidence>
<dbReference type="InterPro" id="IPR011009">
    <property type="entry name" value="Kinase-like_dom_sf"/>
</dbReference>
<name>A0ABD1LQU2_9FABA</name>
<protein>
    <recommendedName>
        <fullName evidence="6">Protein kinase domain-containing protein</fullName>
    </recommendedName>
</protein>
<keyword evidence="2" id="KW-0808">Transferase</keyword>
<dbReference type="Pfam" id="PF07714">
    <property type="entry name" value="PK_Tyr_Ser-Thr"/>
    <property type="match status" value="1"/>
</dbReference>
<evidence type="ECO:0000256" key="4">
    <source>
        <dbReference type="ARBA" id="ARBA00022777"/>
    </source>
</evidence>
<evidence type="ECO:0000256" key="3">
    <source>
        <dbReference type="ARBA" id="ARBA00022741"/>
    </source>
</evidence>
<dbReference type="InterPro" id="IPR001245">
    <property type="entry name" value="Ser-Thr/Tyr_kinase_cat_dom"/>
</dbReference>
<comment type="caution">
    <text evidence="7">The sequence shown here is derived from an EMBL/GenBank/DDBJ whole genome shotgun (WGS) entry which is preliminary data.</text>
</comment>
<dbReference type="Gene3D" id="1.10.510.10">
    <property type="entry name" value="Transferase(Phosphotransferase) domain 1"/>
    <property type="match status" value="1"/>
</dbReference>
<evidence type="ECO:0000256" key="1">
    <source>
        <dbReference type="ARBA" id="ARBA00022527"/>
    </source>
</evidence>
<sequence length="201" mass="23126">MSPEYAMEGVFSTKSDVYSFGVLLLEIISGRKNTSFYDVGRPLNLIGHAEWANSRASSPPHSPKLFLPFFPTPPYSVIFTKSSFQTIFHPILTIIRLFKNHDPRRKGTKEILYKIKQIIAKNGINLISYKRGQTSSPWDRSKATKMQRKNYSRLCPDSKINDIIKLSIRKQCLTTPSELKTLKSQFREQKGNRRVDSKELN</sequence>
<proteinExistence type="predicted"/>
<dbReference type="InterPro" id="IPR000719">
    <property type="entry name" value="Prot_kinase_dom"/>
</dbReference>
<keyword evidence="5" id="KW-0067">ATP-binding</keyword>
<evidence type="ECO:0000259" key="6">
    <source>
        <dbReference type="PROSITE" id="PS50011"/>
    </source>
</evidence>
<dbReference type="GO" id="GO:0005524">
    <property type="term" value="F:ATP binding"/>
    <property type="evidence" value="ECO:0007669"/>
    <property type="project" value="UniProtKB-KW"/>
</dbReference>
<keyword evidence="1" id="KW-0723">Serine/threonine-protein kinase</keyword>
<dbReference type="PANTHER" id="PTHR27002">
    <property type="entry name" value="RECEPTOR-LIKE SERINE/THREONINE-PROTEIN KINASE SD1-8"/>
    <property type="match status" value="1"/>
</dbReference>
<gene>
    <name evidence="7" type="ORF">Fmac_024947</name>
</gene>
<dbReference type="EMBL" id="JBGMDY010000008">
    <property type="protein sequence ID" value="KAL2325889.1"/>
    <property type="molecule type" value="Genomic_DNA"/>
</dbReference>
<dbReference type="Proteomes" id="UP001603857">
    <property type="component" value="Unassembled WGS sequence"/>
</dbReference>
<evidence type="ECO:0000313" key="7">
    <source>
        <dbReference type="EMBL" id="KAL2325889.1"/>
    </source>
</evidence>